<evidence type="ECO:0000313" key="3">
    <source>
        <dbReference type="Proteomes" id="UP001256673"/>
    </source>
</evidence>
<evidence type="ECO:0000313" key="2">
    <source>
        <dbReference type="EMBL" id="MDU0325610.1"/>
    </source>
</evidence>
<dbReference type="EMBL" id="JAWDIU010000001">
    <property type="protein sequence ID" value="MDU0325610.1"/>
    <property type="molecule type" value="Genomic_DNA"/>
</dbReference>
<name>A0ABU3RSM0_9MICO</name>
<proteinExistence type="predicted"/>
<organism evidence="2 3">
    <name type="scientific">Microbacterium algihabitans</name>
    <dbReference type="NCBI Taxonomy" id="3075992"/>
    <lineage>
        <taxon>Bacteria</taxon>
        <taxon>Bacillati</taxon>
        <taxon>Actinomycetota</taxon>
        <taxon>Actinomycetes</taxon>
        <taxon>Micrococcales</taxon>
        <taxon>Microbacteriaceae</taxon>
        <taxon>Microbacterium</taxon>
    </lineage>
</organism>
<keyword evidence="3" id="KW-1185">Reference proteome</keyword>
<reference evidence="2 3" key="1">
    <citation type="submission" date="2023-09" db="EMBL/GenBank/DDBJ databases">
        <title>Microbacterium fusihabitans sp. nov., Microbacterium phycihabitans sp. nov., and Microbacterium cervinum sp. nov., isolated from dried seaweeds of beach.</title>
        <authorList>
            <person name="Lee S.D."/>
        </authorList>
    </citation>
    <scope>NUCLEOTIDE SEQUENCE [LARGE SCALE GENOMIC DNA]</scope>
    <source>
        <strain evidence="2 3">KSW2-21</strain>
    </source>
</reference>
<sequence length="138" mass="14812">MTGSEPQRAGGFTRAPRADRSPTTHARTNFLESVDAIDAFLGHAVSGGRGAFRRTSASYAAGSMAIIRAAALFETDEFAPFVSDTPIEVVTALRTMRDIASRTGSRAMNDDLFWVTLTAELPPHIADWRRAGEKPASG</sequence>
<dbReference type="Proteomes" id="UP001256673">
    <property type="component" value="Unassembled WGS sequence"/>
</dbReference>
<protein>
    <submittedName>
        <fullName evidence="2">Antitoxin</fullName>
    </submittedName>
</protein>
<evidence type="ECO:0000256" key="1">
    <source>
        <dbReference type="SAM" id="MobiDB-lite"/>
    </source>
</evidence>
<dbReference type="RefSeq" id="WP_316000594.1">
    <property type="nucleotide sequence ID" value="NZ_JAWDIU010000001.1"/>
</dbReference>
<gene>
    <name evidence="2" type="ORF">RWH43_02460</name>
</gene>
<comment type="caution">
    <text evidence="2">The sequence shown here is derived from an EMBL/GenBank/DDBJ whole genome shotgun (WGS) entry which is preliminary data.</text>
</comment>
<feature type="region of interest" description="Disordered" evidence="1">
    <location>
        <begin position="1"/>
        <end position="24"/>
    </location>
</feature>
<accession>A0ABU3RSM0</accession>